<feature type="compositionally biased region" description="Basic and acidic residues" evidence="1">
    <location>
        <begin position="37"/>
        <end position="48"/>
    </location>
</feature>
<accession>A0A8S2W9M1</accession>
<evidence type="ECO:0000256" key="1">
    <source>
        <dbReference type="SAM" id="MobiDB-lite"/>
    </source>
</evidence>
<dbReference type="EMBL" id="CAJOBA010075163">
    <property type="protein sequence ID" value="CAF4413723.1"/>
    <property type="molecule type" value="Genomic_DNA"/>
</dbReference>
<proteinExistence type="predicted"/>
<dbReference type="Proteomes" id="UP000682733">
    <property type="component" value="Unassembled WGS sequence"/>
</dbReference>
<evidence type="ECO:0000313" key="2">
    <source>
        <dbReference type="EMBL" id="CAF1603846.1"/>
    </source>
</evidence>
<evidence type="ECO:0000313" key="4">
    <source>
        <dbReference type="Proteomes" id="UP000682733"/>
    </source>
</evidence>
<feature type="non-terminal residue" evidence="3">
    <location>
        <position position="1"/>
    </location>
</feature>
<protein>
    <submittedName>
        <fullName evidence="3">Uncharacterized protein</fullName>
    </submittedName>
</protein>
<dbReference type="AlphaFoldDB" id="A0A8S2W9M1"/>
<evidence type="ECO:0000313" key="3">
    <source>
        <dbReference type="EMBL" id="CAF4413723.1"/>
    </source>
</evidence>
<comment type="caution">
    <text evidence="3">The sequence shown here is derived from an EMBL/GenBank/DDBJ whole genome shotgun (WGS) entry which is preliminary data.</text>
</comment>
<dbReference type="Proteomes" id="UP000677228">
    <property type="component" value="Unassembled WGS sequence"/>
</dbReference>
<name>A0A8S2W9M1_9BILA</name>
<sequence length="88" mass="10041">NWYGSEYLKASRKIIVLKQMNIAIDRFHQSNHKRHMCKPEMRADDSRGMDGVGTKKRQWAWAHGLGTRKKFHGLGLTGSGQVAEKCCP</sequence>
<organism evidence="3 4">
    <name type="scientific">Didymodactylos carnosus</name>
    <dbReference type="NCBI Taxonomy" id="1234261"/>
    <lineage>
        <taxon>Eukaryota</taxon>
        <taxon>Metazoa</taxon>
        <taxon>Spiralia</taxon>
        <taxon>Gnathifera</taxon>
        <taxon>Rotifera</taxon>
        <taxon>Eurotatoria</taxon>
        <taxon>Bdelloidea</taxon>
        <taxon>Philodinida</taxon>
        <taxon>Philodinidae</taxon>
        <taxon>Didymodactylos</taxon>
    </lineage>
</organism>
<dbReference type="EMBL" id="CAJNOK010051280">
    <property type="protein sequence ID" value="CAF1603846.1"/>
    <property type="molecule type" value="Genomic_DNA"/>
</dbReference>
<reference evidence="3" key="1">
    <citation type="submission" date="2021-02" db="EMBL/GenBank/DDBJ databases">
        <authorList>
            <person name="Nowell W R."/>
        </authorList>
    </citation>
    <scope>NUCLEOTIDE SEQUENCE</scope>
</reference>
<feature type="region of interest" description="Disordered" evidence="1">
    <location>
        <begin position="31"/>
        <end position="52"/>
    </location>
</feature>
<feature type="non-terminal residue" evidence="3">
    <location>
        <position position="88"/>
    </location>
</feature>
<gene>
    <name evidence="2" type="ORF">OVA965_LOCUS42264</name>
    <name evidence="3" type="ORF">TMI583_LOCUS44112</name>
</gene>